<evidence type="ECO:0000256" key="2">
    <source>
        <dbReference type="SAM" id="SignalP"/>
    </source>
</evidence>
<keyword evidence="3" id="KW-0808">Transferase</keyword>
<evidence type="ECO:0000313" key="3">
    <source>
        <dbReference type="EMBL" id="BBF79768.1"/>
    </source>
</evidence>
<dbReference type="PRINTS" id="PR01210">
    <property type="entry name" value="GGTRANSPTASE"/>
</dbReference>
<protein>
    <submittedName>
        <fullName evidence="3">Gamma-glutamyltranspeptidase</fullName>
        <ecNumber evidence="3">2.3.2.2</ecNumber>
    </submittedName>
</protein>
<accession>A0A3G9G696</accession>
<dbReference type="InterPro" id="IPR043138">
    <property type="entry name" value="GGT_lsub"/>
</dbReference>
<dbReference type="EMBL" id="AP018827">
    <property type="protein sequence ID" value="BBF79768.1"/>
    <property type="molecule type" value="Genomic_DNA"/>
</dbReference>
<proteinExistence type="predicted"/>
<dbReference type="SUPFAM" id="SSF56235">
    <property type="entry name" value="N-terminal nucleophile aminohydrolases (Ntn hydrolases)"/>
    <property type="match status" value="1"/>
</dbReference>
<dbReference type="InterPro" id="IPR029055">
    <property type="entry name" value="Ntn_hydrolases_N"/>
</dbReference>
<organism evidence="3 4">
    <name type="scientific">Asticcacaulis excentricus</name>
    <dbReference type="NCBI Taxonomy" id="78587"/>
    <lineage>
        <taxon>Bacteria</taxon>
        <taxon>Pseudomonadati</taxon>
        <taxon>Pseudomonadota</taxon>
        <taxon>Alphaproteobacteria</taxon>
        <taxon>Caulobacterales</taxon>
        <taxon>Caulobacteraceae</taxon>
        <taxon>Asticcacaulis</taxon>
    </lineage>
</organism>
<dbReference type="RefSeq" id="WP_126419798.1">
    <property type="nucleotide sequence ID" value="NZ_AP018827.1"/>
</dbReference>
<dbReference type="Pfam" id="PF01019">
    <property type="entry name" value="G_glu_transpept"/>
    <property type="match status" value="1"/>
</dbReference>
<dbReference type="InterPro" id="IPR052896">
    <property type="entry name" value="GGT-like_enzyme"/>
</dbReference>
<sequence length="580" mass="62186">MHRRSFFAALPALAASPALALDPLHGGDRITGAKFAGRSTVWGTQGAAATAHPLASLIGIDILRQGGSAIDAAIAINAALGFLEPIACGIGGDAYVMLWDPAQKTVVGFNGSGRSPKGMSLDYVRSKAKNGHIPSWGSVSVSVPGAVDTWGQMHARYGKLKFADVLAPAIALCERGVPVAQTIAFYLNASYRRFTNPDTGIEEVQNFLKVYAPNGRTPREGEIFRNPDLGRTYRSIAENGARSFYEGQIADTIDAYFRRIGGHLRKSDLMAHHGEDTTPLKTTYRGVEVLGLGANTQGLSTLQMMNILETFDLKGMGFQTTASLHTQIEAKRLAFEDRAKFFGDPAFSKIPVEALLSKAYAKEQAAKIRPDAILPRIVPYEAPARGDTTYFTVSDKNGMMVSWIQSNYRGMGSGLIPDGLGFMLQDRGELFSLRDGSPNVYAPGKRPFHTIIPGFACKDGQPWLSFGVMGGDMQPQGQAQILVNLIDYGLGLQEAGDAPRWHHEGSSEPTGEAAQGTGTLNLESGVPPETRAGLEKLGWSIKPSPGNYGGYQAIVTQADPLGRAYGAATEMRKDGLALAY</sequence>
<feature type="signal peptide" evidence="2">
    <location>
        <begin position="1"/>
        <end position="20"/>
    </location>
</feature>
<dbReference type="EC" id="2.3.2.2" evidence="3"/>
<name>A0A3G9G696_9CAUL</name>
<dbReference type="GO" id="GO:0103068">
    <property type="term" value="F:leukotriene C4 gamma-glutamyl transferase activity"/>
    <property type="evidence" value="ECO:0007669"/>
    <property type="project" value="UniProtKB-EC"/>
</dbReference>
<keyword evidence="2" id="KW-0732">Signal</keyword>
<dbReference type="Proteomes" id="UP000278756">
    <property type="component" value="Chromosome 1"/>
</dbReference>
<feature type="compositionally biased region" description="Basic and acidic residues" evidence="1">
    <location>
        <begin position="497"/>
        <end position="506"/>
    </location>
</feature>
<evidence type="ECO:0000313" key="4">
    <source>
        <dbReference type="Proteomes" id="UP000278756"/>
    </source>
</evidence>
<feature type="region of interest" description="Disordered" evidence="1">
    <location>
        <begin position="497"/>
        <end position="526"/>
    </location>
</feature>
<dbReference type="PANTHER" id="PTHR43881:SF1">
    <property type="entry name" value="GAMMA-GLUTAMYLTRANSPEPTIDASE (AFU_ORTHOLOGUE AFUA_4G13580)"/>
    <property type="match status" value="1"/>
</dbReference>
<keyword evidence="3" id="KW-0012">Acyltransferase</keyword>
<dbReference type="Gene3D" id="1.10.246.130">
    <property type="match status" value="1"/>
</dbReference>
<dbReference type="AlphaFoldDB" id="A0A3G9G696"/>
<dbReference type="PANTHER" id="PTHR43881">
    <property type="entry name" value="GAMMA-GLUTAMYLTRANSPEPTIDASE (AFU_ORTHOLOGUE AFUA_4G13580)"/>
    <property type="match status" value="1"/>
</dbReference>
<feature type="chain" id="PRO_5017997288" evidence="2">
    <location>
        <begin position="21"/>
        <end position="580"/>
    </location>
</feature>
<dbReference type="InterPro" id="IPR043137">
    <property type="entry name" value="GGT_ssub_C"/>
</dbReference>
<reference evidence="4" key="1">
    <citation type="journal article" date="2017" name="Biotechnol. Biofuels">
        <title>Evaluation of environmental bacterial communities as a factor affecting the growth of duckweed Lemna minor.</title>
        <authorList>
            <person name="Ishizawa H."/>
            <person name="Kuroda M."/>
            <person name="Morikawa M."/>
            <person name="Ike M."/>
        </authorList>
    </citation>
    <scope>NUCLEOTIDE SEQUENCE [LARGE SCALE GENOMIC DNA]</scope>
    <source>
        <strain evidence="4">M6</strain>
    </source>
</reference>
<dbReference type="OrthoDB" id="9781342at2"/>
<reference evidence="4" key="2">
    <citation type="journal article" date="2017" name="Plant Physiol. Biochem.">
        <title>Differential oxidative and antioxidative response of duckweed Lemna minor toward plant growth promoting/inhibiting bacteria.</title>
        <authorList>
            <person name="Ishizawa H."/>
            <person name="Kuroda M."/>
            <person name="Morikawa M."/>
            <person name="Ike M."/>
        </authorList>
    </citation>
    <scope>NUCLEOTIDE SEQUENCE [LARGE SCALE GENOMIC DNA]</scope>
    <source>
        <strain evidence="4">M6</strain>
    </source>
</reference>
<gene>
    <name evidence="3" type="ORF">EM6_0340</name>
</gene>
<dbReference type="Gene3D" id="3.60.20.40">
    <property type="match status" value="1"/>
</dbReference>
<evidence type="ECO:0000256" key="1">
    <source>
        <dbReference type="SAM" id="MobiDB-lite"/>
    </source>
</evidence>